<keyword evidence="8" id="KW-1185">Reference proteome</keyword>
<dbReference type="Pfam" id="PF13401">
    <property type="entry name" value="AAA_22"/>
    <property type="match status" value="1"/>
</dbReference>
<dbReference type="Pfam" id="PF13424">
    <property type="entry name" value="TPR_12"/>
    <property type="match status" value="2"/>
</dbReference>
<dbReference type="Gene3D" id="1.10.10.10">
    <property type="entry name" value="Winged helix-like DNA-binding domain superfamily/Winged helix DNA-binding domain"/>
    <property type="match status" value="2"/>
</dbReference>
<dbReference type="PANTHER" id="PTHR47691">
    <property type="entry name" value="REGULATOR-RELATED"/>
    <property type="match status" value="1"/>
</dbReference>
<dbReference type="SMART" id="SM00862">
    <property type="entry name" value="Trans_reg_C"/>
    <property type="match status" value="1"/>
</dbReference>
<keyword evidence="4" id="KW-0804">Transcription</keyword>
<proteinExistence type="inferred from homology"/>
<dbReference type="GO" id="GO:0016887">
    <property type="term" value="F:ATP hydrolysis activity"/>
    <property type="evidence" value="ECO:0007669"/>
    <property type="project" value="InterPro"/>
</dbReference>
<sequence length="969" mass="105511">MPEGLDIGVLGPVEVAGPGGRVDLRGRGQRTLIARLATQPGTTMPQDALVKALWPQAPPPTAVKTLHSHMARLRQQLRRAGVADAIATRDPGYVLLASPNTVDAIRFEDLAAAGRNALAMGKNELSSGLLRAALTLWRGEPLIDCRPGEWARAVAVRLGEIRFAASEDLISARLALGEHVTAIGELESLVTQHPFRERLWELLILALYRSGRQGDALAAFHRARATLVDELGIEPSRQLRQLEGAVLAADPTLDLSAAPTRPAAGRVTAGRSQHRVPVPLTRLVDRAADISRTQWLLDRRRLVTLTGPGGCGKTRLAIAVAAGYDTDELGFVDLTSLTGPALVPQSVADAFRLPEHAGRDVLDTVVDHVRDRTTLLVLDNCEHLVRACAQLVRALLSVCPTLRVLATSREPLHVPGESVHTLRPLPTPDPDATHSFDDLASYDAVQLFVDRAQEAGAHIEKDRATAQALATICASLDGLPLAIELAAARTAALPVSRIAEHLRDRFLALCSGGHGARPQHRALHATIKWSYDLLTPDEQALFRNLAVFAGGFELPAVEALWPHHNAVDLLGRLVEKSLVTKETDTARYRLLDTIRHFAAEQLTPEERAQARRLHADYHLRLAEQAERHLFGAGAVPWLERLAAEHENFRAAVTWTLAQPDPTLALRLTGALIRYCRLRGHHRDCRDWLTAALEHGGRAPATLRAKAFAGAAGVALLQCDYDPAVLLAEQSLILYELGGNQRGLAFVRSLLGSICREQGDYPRALDYHRSALRNFQDLDDEFGIAHALHLNAFTAWLRGDLDSARRWAYESLQRSRKLGDAESTSSALRHLAAVAHYRGDNKLACRLLLEARAISELIGCREGIAWALNLLGLVYHATGSAEAEPLLERSLAVHRELGDRWRTASVLEALAAIACDRSAWTRAAELLNEATEIRGELGIPVPPCECPLLRRTQAALGAAEVPRPRGECGG</sequence>
<dbReference type="CDD" id="cd15831">
    <property type="entry name" value="BTAD"/>
    <property type="match status" value="1"/>
</dbReference>
<evidence type="ECO:0000259" key="6">
    <source>
        <dbReference type="PROSITE" id="PS51755"/>
    </source>
</evidence>
<evidence type="ECO:0000256" key="1">
    <source>
        <dbReference type="ARBA" id="ARBA00005820"/>
    </source>
</evidence>
<evidence type="ECO:0000313" key="8">
    <source>
        <dbReference type="Proteomes" id="UP000256269"/>
    </source>
</evidence>
<feature type="DNA-binding region" description="OmpR/PhoB-type" evidence="5">
    <location>
        <begin position="1"/>
        <end position="97"/>
    </location>
</feature>
<feature type="domain" description="OmpR/PhoB-type" evidence="6">
    <location>
        <begin position="1"/>
        <end position="97"/>
    </location>
</feature>
<dbReference type="Pfam" id="PF25872">
    <property type="entry name" value="HTH_77"/>
    <property type="match status" value="1"/>
</dbReference>
<protein>
    <submittedName>
        <fullName evidence="7">Putative ATPase</fullName>
    </submittedName>
</protein>
<dbReference type="SUPFAM" id="SSF48452">
    <property type="entry name" value="TPR-like"/>
    <property type="match status" value="2"/>
</dbReference>
<reference evidence="7 8" key="1">
    <citation type="submission" date="2018-08" db="EMBL/GenBank/DDBJ databases">
        <title>Genomic Encyclopedia of Archaeal and Bacterial Type Strains, Phase II (KMG-II): from individual species to whole genera.</title>
        <authorList>
            <person name="Goeker M."/>
        </authorList>
    </citation>
    <scope>NUCLEOTIDE SEQUENCE [LARGE SCALE GENOMIC DNA]</scope>
    <source>
        <strain evidence="7 8">DSM 45791</strain>
    </source>
</reference>
<dbReference type="PROSITE" id="PS51755">
    <property type="entry name" value="OMPR_PHOB"/>
    <property type="match status" value="1"/>
</dbReference>
<dbReference type="SMART" id="SM01043">
    <property type="entry name" value="BTAD"/>
    <property type="match status" value="1"/>
</dbReference>
<evidence type="ECO:0000313" key="7">
    <source>
        <dbReference type="EMBL" id="REH38025.1"/>
    </source>
</evidence>
<dbReference type="InterPro" id="IPR019734">
    <property type="entry name" value="TPR_rpt"/>
</dbReference>
<dbReference type="RefSeq" id="WP_116178898.1">
    <property type="nucleotide sequence ID" value="NZ_CP144375.1"/>
</dbReference>
<evidence type="ECO:0000256" key="4">
    <source>
        <dbReference type="ARBA" id="ARBA00023163"/>
    </source>
</evidence>
<accession>A0A3E0H465</accession>
<dbReference type="InterPro" id="IPR005158">
    <property type="entry name" value="BTAD"/>
</dbReference>
<dbReference type="Pfam" id="PF03704">
    <property type="entry name" value="BTAD"/>
    <property type="match status" value="1"/>
</dbReference>
<dbReference type="SUPFAM" id="SSF46894">
    <property type="entry name" value="C-terminal effector domain of the bipartite response regulators"/>
    <property type="match status" value="1"/>
</dbReference>
<dbReference type="SUPFAM" id="SSF52540">
    <property type="entry name" value="P-loop containing nucleoside triphosphate hydrolases"/>
    <property type="match status" value="1"/>
</dbReference>
<comment type="caution">
    <text evidence="7">The sequence shown here is derived from an EMBL/GenBank/DDBJ whole genome shotgun (WGS) entry which is preliminary data.</text>
</comment>
<dbReference type="InterPro" id="IPR049945">
    <property type="entry name" value="AAA_22"/>
</dbReference>
<keyword evidence="3 5" id="KW-0238">DNA-binding</keyword>
<dbReference type="OrthoDB" id="33864at2"/>
<name>A0A3E0H465_9PSEU</name>
<gene>
    <name evidence="7" type="ORF">BCF44_11450</name>
</gene>
<dbReference type="Proteomes" id="UP000256269">
    <property type="component" value="Unassembled WGS sequence"/>
</dbReference>
<organism evidence="7 8">
    <name type="scientific">Kutzneria buriramensis</name>
    <dbReference type="NCBI Taxonomy" id="1045776"/>
    <lineage>
        <taxon>Bacteria</taxon>
        <taxon>Bacillati</taxon>
        <taxon>Actinomycetota</taxon>
        <taxon>Actinomycetes</taxon>
        <taxon>Pseudonocardiales</taxon>
        <taxon>Pseudonocardiaceae</taxon>
        <taxon>Kutzneria</taxon>
    </lineage>
</organism>
<dbReference type="InterPro" id="IPR001867">
    <property type="entry name" value="OmpR/PhoB-type_DNA-bd"/>
</dbReference>
<dbReference type="InterPro" id="IPR027417">
    <property type="entry name" value="P-loop_NTPase"/>
</dbReference>
<dbReference type="GO" id="GO:0003677">
    <property type="term" value="F:DNA binding"/>
    <property type="evidence" value="ECO:0007669"/>
    <property type="project" value="UniProtKB-UniRule"/>
</dbReference>
<dbReference type="Pfam" id="PF00486">
    <property type="entry name" value="Trans_reg_C"/>
    <property type="match status" value="1"/>
</dbReference>
<dbReference type="Gene3D" id="3.40.50.300">
    <property type="entry name" value="P-loop containing nucleotide triphosphate hydrolases"/>
    <property type="match status" value="1"/>
</dbReference>
<dbReference type="GO" id="GO:0006355">
    <property type="term" value="P:regulation of DNA-templated transcription"/>
    <property type="evidence" value="ECO:0007669"/>
    <property type="project" value="InterPro"/>
</dbReference>
<evidence type="ECO:0000256" key="2">
    <source>
        <dbReference type="ARBA" id="ARBA00023015"/>
    </source>
</evidence>
<dbReference type="GO" id="GO:0000160">
    <property type="term" value="P:phosphorelay signal transduction system"/>
    <property type="evidence" value="ECO:0007669"/>
    <property type="project" value="InterPro"/>
</dbReference>
<dbReference type="SMART" id="SM00028">
    <property type="entry name" value="TPR"/>
    <property type="match status" value="4"/>
</dbReference>
<dbReference type="InterPro" id="IPR011990">
    <property type="entry name" value="TPR-like_helical_dom_sf"/>
</dbReference>
<comment type="similarity">
    <text evidence="1">Belongs to the AfsR/DnrI/RedD regulatory family.</text>
</comment>
<dbReference type="PANTHER" id="PTHR47691:SF3">
    <property type="entry name" value="HTH-TYPE TRANSCRIPTIONAL REGULATOR RV0890C-RELATED"/>
    <property type="match status" value="1"/>
</dbReference>
<evidence type="ECO:0000256" key="5">
    <source>
        <dbReference type="PROSITE-ProRule" id="PRU01091"/>
    </source>
</evidence>
<dbReference type="EMBL" id="QUNO01000014">
    <property type="protein sequence ID" value="REH38025.1"/>
    <property type="molecule type" value="Genomic_DNA"/>
</dbReference>
<dbReference type="Gene3D" id="1.25.40.10">
    <property type="entry name" value="Tetratricopeptide repeat domain"/>
    <property type="match status" value="3"/>
</dbReference>
<dbReference type="FunFam" id="1.25.40.10:FF:000222">
    <property type="entry name" value="SARP family transcriptional regulator"/>
    <property type="match status" value="1"/>
</dbReference>
<dbReference type="InterPro" id="IPR058852">
    <property type="entry name" value="HTH_77"/>
</dbReference>
<dbReference type="AlphaFoldDB" id="A0A3E0H465"/>
<keyword evidence="2" id="KW-0805">Transcription regulation</keyword>
<dbReference type="InterPro" id="IPR016032">
    <property type="entry name" value="Sig_transdc_resp-reg_C-effctor"/>
</dbReference>
<dbReference type="InterPro" id="IPR036388">
    <property type="entry name" value="WH-like_DNA-bd_sf"/>
</dbReference>
<evidence type="ECO:0000256" key="3">
    <source>
        <dbReference type="ARBA" id="ARBA00023125"/>
    </source>
</evidence>